<evidence type="ECO:0000313" key="2">
    <source>
        <dbReference type="EMBL" id="GFU59236.1"/>
    </source>
</evidence>
<keyword evidence="2" id="KW-0347">Helicase</keyword>
<evidence type="ECO:0000256" key="1">
    <source>
        <dbReference type="SAM" id="Phobius"/>
    </source>
</evidence>
<keyword evidence="1" id="KW-0472">Membrane</keyword>
<proteinExistence type="predicted"/>
<comment type="caution">
    <text evidence="2">The sequence shown here is derived from an EMBL/GenBank/DDBJ whole genome shotgun (WGS) entry which is preliminary data.</text>
</comment>
<keyword evidence="2" id="KW-0067">ATP-binding</keyword>
<feature type="transmembrane region" description="Helical" evidence="1">
    <location>
        <begin position="6"/>
        <end position="24"/>
    </location>
</feature>
<dbReference type="Pfam" id="PF04631">
    <property type="entry name" value="PIF2"/>
    <property type="match status" value="1"/>
</dbReference>
<dbReference type="AlphaFoldDB" id="A0A8X6UV60"/>
<feature type="non-terminal residue" evidence="2">
    <location>
        <position position="1"/>
    </location>
</feature>
<organism evidence="2 3">
    <name type="scientific">Nephila pilipes</name>
    <name type="common">Giant wood spider</name>
    <name type="synonym">Nephila maculata</name>
    <dbReference type="NCBI Taxonomy" id="299642"/>
    <lineage>
        <taxon>Eukaryota</taxon>
        <taxon>Metazoa</taxon>
        <taxon>Ecdysozoa</taxon>
        <taxon>Arthropoda</taxon>
        <taxon>Chelicerata</taxon>
        <taxon>Arachnida</taxon>
        <taxon>Araneae</taxon>
        <taxon>Araneomorphae</taxon>
        <taxon>Entelegynae</taxon>
        <taxon>Araneoidea</taxon>
        <taxon>Nephilidae</taxon>
        <taxon>Nephila</taxon>
    </lineage>
</organism>
<sequence>MAKNKYISFILFLILIVTLVNLFYKPWLRNVQPTIPHLLKGSWVSSITRSTCPLYGFKCPTDEPCDCAQMCSNGDFVPFRVLPKDPIFLMDQNLLPGTYCLPRGIGNCNQKTSYHVFSLAGWTCIPRNQTLYQDQTLIACHHEEAADNTKNILWDHLLQQPASEVENAYETLADGKTLRYQCQCNSLDILGKPMMSVVPFVCSVDYCIKDILNPLPIMGYENAKCECGPNAHLDPDDDTSPCVVERSRIENNTFIGAVECMTNLSWKKSPIFCPHDEGMLNFSTLESRDMSAYLHRVNTVEEAPATDAYLLYNIRGGIYYIKRSDFSSFSHYWCRQERFASITMDLATCEHHSLTLDLDFFSEADSEGQPYGSILPLIESTLKLNFLPHVKHFTYIIAARHGGRGLHIHLPEFAIGHDDYILFCHHLSVPLQYMVDGKGVYKLDILQNMMLAGSGKPDTFAYRAMQMIYVDEKETYSIDFRDVPLSMQLNRLKKSFKRVKHNTDSYFRKFLFLDVQQANQHLLRFMMPVVTSFPPLYKLSYSTLISNTPSESCDVEDVATFTYKRTHDVGYICKGKKLLFDGSHFLKTLHYLRFNAFLMGSLDTNNAALKRWYQRALQMLPE</sequence>
<keyword evidence="2" id="KW-0547">Nucleotide-binding</keyword>
<keyword evidence="1" id="KW-0812">Transmembrane</keyword>
<name>A0A8X6UV60_NEPPI</name>
<dbReference type="InterPro" id="IPR006725">
    <property type="entry name" value="PIF2"/>
</dbReference>
<protein>
    <submittedName>
        <fullName evidence="2">SF3 helicase domain-containing protein</fullName>
    </submittedName>
</protein>
<keyword evidence="3" id="KW-1185">Reference proteome</keyword>
<reference evidence="2" key="1">
    <citation type="submission" date="2020-08" db="EMBL/GenBank/DDBJ databases">
        <title>Multicomponent nature underlies the extraordinary mechanical properties of spider dragline silk.</title>
        <authorList>
            <person name="Kono N."/>
            <person name="Nakamura H."/>
            <person name="Mori M."/>
            <person name="Yoshida Y."/>
            <person name="Ohtoshi R."/>
            <person name="Malay A.D."/>
            <person name="Moran D.A.P."/>
            <person name="Tomita M."/>
            <person name="Numata K."/>
            <person name="Arakawa K."/>
        </authorList>
    </citation>
    <scope>NUCLEOTIDE SEQUENCE</scope>
</reference>
<dbReference type="Proteomes" id="UP000887013">
    <property type="component" value="Unassembled WGS sequence"/>
</dbReference>
<dbReference type="GO" id="GO:0004386">
    <property type="term" value="F:helicase activity"/>
    <property type="evidence" value="ECO:0007669"/>
    <property type="project" value="UniProtKB-KW"/>
</dbReference>
<keyword evidence="2" id="KW-0378">Hydrolase</keyword>
<dbReference type="OrthoDB" id="6447392at2759"/>
<keyword evidence="1" id="KW-1133">Transmembrane helix</keyword>
<accession>A0A8X6UV60</accession>
<gene>
    <name evidence="2" type="primary">AVEN_261776_1</name>
    <name evidence="2" type="ORF">NPIL_145151</name>
</gene>
<evidence type="ECO:0000313" key="3">
    <source>
        <dbReference type="Proteomes" id="UP000887013"/>
    </source>
</evidence>
<dbReference type="EMBL" id="BMAW01040326">
    <property type="protein sequence ID" value="GFU59236.1"/>
    <property type="molecule type" value="Genomic_DNA"/>
</dbReference>